<dbReference type="InterPro" id="IPR036653">
    <property type="entry name" value="CinA-like_C"/>
</dbReference>
<proteinExistence type="predicted"/>
<organism evidence="2 3">
    <name type="scientific">Intrasporangium chromatireducens Q5-1</name>
    <dbReference type="NCBI Taxonomy" id="584657"/>
    <lineage>
        <taxon>Bacteria</taxon>
        <taxon>Bacillati</taxon>
        <taxon>Actinomycetota</taxon>
        <taxon>Actinomycetes</taxon>
        <taxon>Micrococcales</taxon>
        <taxon>Intrasporangiaceae</taxon>
        <taxon>Intrasporangium</taxon>
    </lineage>
</organism>
<dbReference type="InterPro" id="IPR008136">
    <property type="entry name" value="CinA_C"/>
</dbReference>
<feature type="domain" description="CinA C-terminal" evidence="1">
    <location>
        <begin position="6"/>
        <end position="151"/>
    </location>
</feature>
<dbReference type="Gene3D" id="3.90.950.20">
    <property type="entry name" value="CinA-like"/>
    <property type="match status" value="1"/>
</dbReference>
<protein>
    <submittedName>
        <fullName evidence="2">Competence protein</fullName>
    </submittedName>
</protein>
<dbReference type="SUPFAM" id="SSF142433">
    <property type="entry name" value="CinA-like"/>
    <property type="match status" value="1"/>
</dbReference>
<sequence length="155" mass="16124">MAGAKDVADEISELVRERGLSVATAESLTGGKISCQLGVAECSAEWFAGSVVAYLSRVKYDVLKVPEGPVVTEECAAAMAEGVAGLLGADLAVAVTGVGGPDEEEGQPAGTVWFAVRAESGTTTELRRFEGDPAEIVDKTTLHALHLLLDHLKRS</sequence>
<dbReference type="PATRIC" id="fig|584657.3.peg.556"/>
<evidence type="ECO:0000313" key="2">
    <source>
        <dbReference type="EMBL" id="EWT07462.1"/>
    </source>
</evidence>
<reference evidence="3" key="1">
    <citation type="submission" date="2013-08" db="EMBL/GenBank/DDBJ databases">
        <title>Intrasporangium oryzae NRRL B-24470.</title>
        <authorList>
            <person name="Liu H."/>
            <person name="Wang G."/>
        </authorList>
    </citation>
    <scope>NUCLEOTIDE SEQUENCE [LARGE SCALE GENOMIC DNA]</scope>
    <source>
        <strain evidence="3">Q5-1</strain>
    </source>
</reference>
<dbReference type="AlphaFoldDB" id="W9GQW5"/>
<name>W9GQW5_9MICO</name>
<dbReference type="EMBL" id="AWQS01000011">
    <property type="protein sequence ID" value="EWT07462.1"/>
    <property type="molecule type" value="Genomic_DNA"/>
</dbReference>
<evidence type="ECO:0000259" key="1">
    <source>
        <dbReference type="Pfam" id="PF02464"/>
    </source>
</evidence>
<dbReference type="Proteomes" id="UP000019494">
    <property type="component" value="Unassembled WGS sequence"/>
</dbReference>
<evidence type="ECO:0000313" key="3">
    <source>
        <dbReference type="Proteomes" id="UP000019494"/>
    </source>
</evidence>
<keyword evidence="3" id="KW-1185">Reference proteome</keyword>
<dbReference type="Pfam" id="PF02464">
    <property type="entry name" value="CinA"/>
    <property type="match status" value="1"/>
</dbReference>
<dbReference type="NCBIfam" id="TIGR00199">
    <property type="entry name" value="PncC_domain"/>
    <property type="match status" value="1"/>
</dbReference>
<comment type="caution">
    <text evidence="2">The sequence shown here is derived from an EMBL/GenBank/DDBJ whole genome shotgun (WGS) entry which is preliminary data.</text>
</comment>
<gene>
    <name evidence="2" type="ORF">N864_00090</name>
</gene>
<accession>W9GQW5</accession>